<dbReference type="Gene3D" id="3.20.20.410">
    <property type="entry name" value="Protein of unknown function UPF0759"/>
    <property type="match status" value="1"/>
</dbReference>
<evidence type="ECO:0000313" key="2">
    <source>
        <dbReference type="Proteomes" id="UP001595892"/>
    </source>
</evidence>
<dbReference type="SUPFAM" id="SSF117396">
    <property type="entry name" value="TM1631-like"/>
    <property type="match status" value="1"/>
</dbReference>
<sequence length="283" mass="30460">MDTRPADLFASAAPAAARRIRVGIGGWTFAPWRDNFYPKGLVQRRELEYASRRLSAIEINGTFHGPQKPETFARWASDVPDGFVFALKAPKAVVGRSRWAPAADAAARFLAGGPAELGDRLGPVLWQFQAGHRFDPDDLDGFLAALPRTTGGLPLRHVLEVRHPSFACADYLALARRHGVATVYTDAAAFPNIADLTADFAYARLMRSREHEALGYTAAELDAWTGHARTWAEGGTPAGLPRIGDGDAGAGAPREVFVFFISAAKARNPAAAQALLARLSEDA</sequence>
<dbReference type="EMBL" id="JBHSGG010000024">
    <property type="protein sequence ID" value="MFC4728293.1"/>
    <property type="molecule type" value="Genomic_DNA"/>
</dbReference>
<name>A0ABV9NN94_9GAMM</name>
<accession>A0ABV9NN94</accession>
<dbReference type="PANTHER" id="PTHR30348:SF4">
    <property type="entry name" value="DUF72 DOMAIN-CONTAINING PROTEIN"/>
    <property type="match status" value="1"/>
</dbReference>
<dbReference type="Pfam" id="PF01904">
    <property type="entry name" value="DUF72"/>
    <property type="match status" value="1"/>
</dbReference>
<dbReference type="InterPro" id="IPR002763">
    <property type="entry name" value="DUF72"/>
</dbReference>
<comment type="caution">
    <text evidence="1">The sequence shown here is derived from an EMBL/GenBank/DDBJ whole genome shotgun (WGS) entry which is preliminary data.</text>
</comment>
<dbReference type="PANTHER" id="PTHR30348">
    <property type="entry name" value="UNCHARACTERIZED PROTEIN YECE"/>
    <property type="match status" value="1"/>
</dbReference>
<keyword evidence="2" id="KW-1185">Reference proteome</keyword>
<dbReference type="InterPro" id="IPR036520">
    <property type="entry name" value="UPF0759_sf"/>
</dbReference>
<organism evidence="1 2">
    <name type="scientific">Coralloluteibacterium thermophilum</name>
    <dbReference type="NCBI Taxonomy" id="2707049"/>
    <lineage>
        <taxon>Bacteria</taxon>
        <taxon>Pseudomonadati</taxon>
        <taxon>Pseudomonadota</taxon>
        <taxon>Gammaproteobacteria</taxon>
        <taxon>Lysobacterales</taxon>
        <taxon>Lysobacteraceae</taxon>
        <taxon>Coralloluteibacterium</taxon>
    </lineage>
</organism>
<dbReference type="RefSeq" id="WP_377004321.1">
    <property type="nucleotide sequence ID" value="NZ_JBHSGG010000024.1"/>
</dbReference>
<gene>
    <name evidence="1" type="ORF">ACFO3Q_08935</name>
</gene>
<evidence type="ECO:0000313" key="1">
    <source>
        <dbReference type="EMBL" id="MFC4728293.1"/>
    </source>
</evidence>
<dbReference type="Proteomes" id="UP001595892">
    <property type="component" value="Unassembled WGS sequence"/>
</dbReference>
<reference evidence="2" key="1">
    <citation type="journal article" date="2019" name="Int. J. Syst. Evol. Microbiol.">
        <title>The Global Catalogue of Microorganisms (GCM) 10K type strain sequencing project: providing services to taxonomists for standard genome sequencing and annotation.</title>
        <authorList>
            <consortium name="The Broad Institute Genomics Platform"/>
            <consortium name="The Broad Institute Genome Sequencing Center for Infectious Disease"/>
            <person name="Wu L."/>
            <person name="Ma J."/>
        </authorList>
    </citation>
    <scope>NUCLEOTIDE SEQUENCE [LARGE SCALE GENOMIC DNA]</scope>
    <source>
        <strain evidence="2">CGMCC 1.13574</strain>
    </source>
</reference>
<protein>
    <submittedName>
        <fullName evidence="1">DUF72 domain-containing protein</fullName>
    </submittedName>
</protein>
<proteinExistence type="predicted"/>